<evidence type="ECO:0000313" key="2">
    <source>
        <dbReference type="Proteomes" id="UP001235712"/>
    </source>
</evidence>
<organism evidence="1 2">
    <name type="scientific">Kineosporia succinea</name>
    <dbReference type="NCBI Taxonomy" id="84632"/>
    <lineage>
        <taxon>Bacteria</taxon>
        <taxon>Bacillati</taxon>
        <taxon>Actinomycetota</taxon>
        <taxon>Actinomycetes</taxon>
        <taxon>Kineosporiales</taxon>
        <taxon>Kineosporiaceae</taxon>
        <taxon>Kineosporia</taxon>
    </lineage>
</organism>
<gene>
    <name evidence="1" type="ORF">J2S57_005118</name>
</gene>
<accession>A0ABT9P9J3</accession>
<reference evidence="1 2" key="1">
    <citation type="submission" date="2023-07" db="EMBL/GenBank/DDBJ databases">
        <title>Sequencing the genomes of 1000 actinobacteria strains.</title>
        <authorList>
            <person name="Klenk H.-P."/>
        </authorList>
    </citation>
    <scope>NUCLEOTIDE SEQUENCE [LARGE SCALE GENOMIC DNA]</scope>
    <source>
        <strain evidence="1 2">DSM 44388</strain>
    </source>
</reference>
<keyword evidence="2" id="KW-1185">Reference proteome</keyword>
<comment type="caution">
    <text evidence="1">The sequence shown here is derived from an EMBL/GenBank/DDBJ whole genome shotgun (WGS) entry which is preliminary data.</text>
</comment>
<dbReference type="Proteomes" id="UP001235712">
    <property type="component" value="Unassembled WGS sequence"/>
</dbReference>
<sequence>MKFTVGQQVQYIWGAWRVTSAAAGQYVIEPEDDTAREEFRKMEPHHRRRKWTPGDVLDRGRLLVSGKSLRASETGTGGRA</sequence>
<evidence type="ECO:0000313" key="1">
    <source>
        <dbReference type="EMBL" id="MDP9829369.1"/>
    </source>
</evidence>
<dbReference type="RefSeq" id="WP_307247492.1">
    <property type="nucleotide sequence ID" value="NZ_JAUSQZ010000001.1"/>
</dbReference>
<name>A0ABT9P9J3_9ACTN</name>
<proteinExistence type="predicted"/>
<protein>
    <submittedName>
        <fullName evidence="1">Uncharacterized protein</fullName>
    </submittedName>
</protein>
<dbReference type="EMBL" id="JAUSQZ010000001">
    <property type="protein sequence ID" value="MDP9829369.1"/>
    <property type="molecule type" value="Genomic_DNA"/>
</dbReference>